<comment type="similarity">
    <text evidence="1">Belongs to the UPF0276 family.</text>
</comment>
<protein>
    <recommendedName>
        <fullName evidence="1">UPF0276 protein HBA54_07400</fullName>
    </recommendedName>
</protein>
<dbReference type="InterPro" id="IPR007801">
    <property type="entry name" value="MbnB/TglH/ChrH"/>
</dbReference>
<accession>A0A967C4S8</accession>
<comment type="caution">
    <text evidence="2">The sequence shown here is derived from an EMBL/GenBank/DDBJ whole genome shotgun (WGS) entry which is preliminary data.</text>
</comment>
<name>A0A967C4S8_9PROT</name>
<dbReference type="PANTHER" id="PTHR42194:SF1">
    <property type="entry name" value="UPF0276 PROTEIN HI_1600"/>
    <property type="match status" value="1"/>
</dbReference>
<organism evidence="2 3">
    <name type="scientific">Pelagibius litoralis</name>
    <dbReference type="NCBI Taxonomy" id="374515"/>
    <lineage>
        <taxon>Bacteria</taxon>
        <taxon>Pseudomonadati</taxon>
        <taxon>Pseudomonadota</taxon>
        <taxon>Alphaproteobacteria</taxon>
        <taxon>Rhodospirillales</taxon>
        <taxon>Rhodovibrionaceae</taxon>
        <taxon>Pelagibius</taxon>
    </lineage>
</organism>
<dbReference type="Proteomes" id="UP000761264">
    <property type="component" value="Unassembled WGS sequence"/>
</dbReference>
<dbReference type="AlphaFoldDB" id="A0A967C4S8"/>
<dbReference type="Gene3D" id="3.20.20.150">
    <property type="entry name" value="Divalent-metal-dependent TIM barrel enzymes"/>
    <property type="match status" value="1"/>
</dbReference>
<dbReference type="NCBIfam" id="NF003818">
    <property type="entry name" value="PRK05409.1"/>
    <property type="match status" value="1"/>
</dbReference>
<evidence type="ECO:0000313" key="3">
    <source>
        <dbReference type="Proteomes" id="UP000761264"/>
    </source>
</evidence>
<proteinExistence type="inferred from homology"/>
<keyword evidence="3" id="KW-1185">Reference proteome</keyword>
<dbReference type="EMBL" id="JAAQPH010000004">
    <property type="protein sequence ID" value="NIA68415.1"/>
    <property type="molecule type" value="Genomic_DNA"/>
</dbReference>
<gene>
    <name evidence="2" type="ORF">HBA54_07400</name>
</gene>
<dbReference type="SUPFAM" id="SSF51658">
    <property type="entry name" value="Xylose isomerase-like"/>
    <property type="match status" value="1"/>
</dbReference>
<evidence type="ECO:0000256" key="1">
    <source>
        <dbReference type="HAMAP-Rule" id="MF_00697"/>
    </source>
</evidence>
<evidence type="ECO:0000313" key="2">
    <source>
        <dbReference type="EMBL" id="NIA68415.1"/>
    </source>
</evidence>
<dbReference type="Pfam" id="PF05114">
    <property type="entry name" value="MbnB_TglH_ChrH"/>
    <property type="match status" value="1"/>
</dbReference>
<reference evidence="2" key="1">
    <citation type="submission" date="2020-03" db="EMBL/GenBank/DDBJ databases">
        <title>Genome of Pelagibius litoralis DSM 21314T.</title>
        <authorList>
            <person name="Wang G."/>
        </authorList>
    </citation>
    <scope>NUCLEOTIDE SEQUENCE</scope>
    <source>
        <strain evidence="2">DSM 21314</strain>
    </source>
</reference>
<dbReference type="HAMAP" id="MF_00697">
    <property type="entry name" value="UPF0276"/>
    <property type="match status" value="1"/>
</dbReference>
<dbReference type="PANTHER" id="PTHR42194">
    <property type="entry name" value="UPF0276 PROTEIN HI_1600"/>
    <property type="match status" value="1"/>
</dbReference>
<sequence>MTKPMTIPSRAGLGLKAQHYDVILDTRPDVGWFEVHAENYMGAGGPPHHYLTRIRRDYPLSLHGVGLSIGGAQPLDEAHLARLRDLAERYEPGLVSEHLAWSTHDDIYLNDLLPLPYTDEAVMRVSDHLDRMQQVLRRQVLLENPSTYVAFENSALSEIDFLQAVAKQSGCGLLLDVNNVLVSATNQGYSAEAYIDAFPLDLVGEIHLGGHATEREATGGTLLIDAHDRAVDDQVWALYARTLARGGAKPSLIEWDNDLPAWETLYAETLTAERFIAAQVFCGPKDPAPLPRTQHAVAR</sequence>
<dbReference type="InterPro" id="IPR036237">
    <property type="entry name" value="Xyl_isomerase-like_sf"/>
</dbReference>